<dbReference type="Proteomes" id="UP000628442">
    <property type="component" value="Unassembled WGS sequence"/>
</dbReference>
<dbReference type="Pfam" id="PF13723">
    <property type="entry name" value="Ketoacyl-synt_2"/>
    <property type="match status" value="1"/>
</dbReference>
<organism evidence="2 5">
    <name type="scientific">Pseudoduganella albidiflava</name>
    <dbReference type="NCBI Taxonomy" id="321983"/>
    <lineage>
        <taxon>Bacteria</taxon>
        <taxon>Pseudomonadati</taxon>
        <taxon>Pseudomonadota</taxon>
        <taxon>Betaproteobacteria</taxon>
        <taxon>Burkholderiales</taxon>
        <taxon>Oxalobacteraceae</taxon>
        <taxon>Telluria group</taxon>
        <taxon>Pseudoduganella</taxon>
    </lineage>
</organism>
<dbReference type="EMBL" id="BMWV01000009">
    <property type="protein sequence ID" value="GGY53445.1"/>
    <property type="molecule type" value="Genomic_DNA"/>
</dbReference>
<feature type="domain" description="Beta-ketoacyl synthase-like N-terminal" evidence="1">
    <location>
        <begin position="26"/>
        <end position="244"/>
    </location>
</feature>
<evidence type="ECO:0000259" key="1">
    <source>
        <dbReference type="Pfam" id="PF13723"/>
    </source>
</evidence>
<dbReference type="Proteomes" id="UP000292307">
    <property type="component" value="Chromosome"/>
</dbReference>
<dbReference type="RefSeq" id="WP_131144521.1">
    <property type="nucleotide sequence ID" value="NZ_BMWV01000009.1"/>
</dbReference>
<proteinExistence type="predicted"/>
<evidence type="ECO:0000313" key="3">
    <source>
        <dbReference type="EMBL" id="QBI00381.1"/>
    </source>
</evidence>
<evidence type="ECO:0000313" key="4">
    <source>
        <dbReference type="Proteomes" id="UP000292307"/>
    </source>
</evidence>
<gene>
    <name evidence="3" type="ORF">EYF70_05565</name>
    <name evidence="2" type="ORF">GCM10007387_39790</name>
</gene>
<protein>
    <submittedName>
        <fullName evidence="2">3-oxoacyl-ACP synthase</fullName>
    </submittedName>
</protein>
<sequence>MYRAGVSFSILGHAAWAPGLAAAEEWVAWAAAPAPAPIAHAGEPGVRAMPPMLRRRLGQLGKMALDVAYTALGERTGVPTVFCSRHGETARAIALLDDLARGVPLSPTAFGMSVHNANAGLFSIARSDQANHIALAAGSGTLEHAVIEACGLLADGEPAVLLVAADCPLPEAFAPFADRAEQPHAFAWLMAADGGTERLSLQWAASDAAEDHGGLPGTLDVLRFYAAGAPQLERVAGRRRWRWSRGD</sequence>
<reference evidence="2" key="3">
    <citation type="submission" date="2022-12" db="EMBL/GenBank/DDBJ databases">
        <authorList>
            <person name="Sun Q."/>
            <person name="Kim S."/>
        </authorList>
    </citation>
    <scope>NUCLEOTIDE SEQUENCE</scope>
    <source>
        <strain evidence="2">KCTC 12343</strain>
    </source>
</reference>
<dbReference type="InterPro" id="IPR014030">
    <property type="entry name" value="Ketoacyl_synth_N"/>
</dbReference>
<keyword evidence="4" id="KW-1185">Reference proteome</keyword>
<dbReference type="EMBL" id="CP036401">
    <property type="protein sequence ID" value="QBI00381.1"/>
    <property type="molecule type" value="Genomic_DNA"/>
</dbReference>
<dbReference type="OrthoDB" id="9798676at2"/>
<evidence type="ECO:0000313" key="5">
    <source>
        <dbReference type="Proteomes" id="UP000628442"/>
    </source>
</evidence>
<accession>A0A411WUC3</accession>
<reference evidence="2" key="1">
    <citation type="journal article" date="2014" name="Int. J. Syst. Evol. Microbiol.">
        <title>Complete genome sequence of Corynebacterium casei LMG S-19264T (=DSM 44701T), isolated from a smear-ripened cheese.</title>
        <authorList>
            <consortium name="US DOE Joint Genome Institute (JGI-PGF)"/>
            <person name="Walter F."/>
            <person name="Albersmeier A."/>
            <person name="Kalinowski J."/>
            <person name="Ruckert C."/>
        </authorList>
    </citation>
    <scope>NUCLEOTIDE SEQUENCE</scope>
    <source>
        <strain evidence="2">KCTC 12343</strain>
    </source>
</reference>
<dbReference type="AlphaFoldDB" id="A0A411WUC3"/>
<evidence type="ECO:0000313" key="2">
    <source>
        <dbReference type="EMBL" id="GGY53445.1"/>
    </source>
</evidence>
<reference evidence="3 4" key="2">
    <citation type="submission" date="2019-02" db="EMBL/GenBank/DDBJ databases">
        <title>Draft Genome Sequences of Six Type Strains of the Genus Massilia.</title>
        <authorList>
            <person name="Miess H."/>
            <person name="Frediansyhah A."/>
            <person name="Gross H."/>
        </authorList>
    </citation>
    <scope>NUCLEOTIDE SEQUENCE [LARGE SCALE GENOMIC DNA]</scope>
    <source>
        <strain evidence="3 4">DSM 17472</strain>
    </source>
</reference>
<name>A0A411WUC3_9BURK</name>